<dbReference type="EMBL" id="CP144106">
    <property type="protein sequence ID" value="WWC92010.1"/>
    <property type="molecule type" value="Genomic_DNA"/>
</dbReference>
<reference evidence="7 8" key="1">
    <citation type="submission" date="2024-01" db="EMBL/GenBank/DDBJ databases">
        <title>Comparative genomics of Cryptococcus and Kwoniella reveals pathogenesis evolution and contrasting modes of karyotype evolution via chromosome fusion or intercentromeric recombination.</title>
        <authorList>
            <person name="Coelho M.A."/>
            <person name="David-Palma M."/>
            <person name="Shea T."/>
            <person name="Bowers K."/>
            <person name="McGinley-Smith S."/>
            <person name="Mohammad A.W."/>
            <person name="Gnirke A."/>
            <person name="Yurkov A.M."/>
            <person name="Nowrousian M."/>
            <person name="Sun S."/>
            <person name="Cuomo C.A."/>
            <person name="Heitman J."/>
        </authorList>
    </citation>
    <scope>NUCLEOTIDE SEQUENCE [LARGE SCALE GENOMIC DNA]</scope>
    <source>
        <strain evidence="7 8">CBS 6074</strain>
    </source>
</reference>
<dbReference type="AlphaFoldDB" id="A0AAX4K5D4"/>
<dbReference type="SUPFAM" id="SSF52283">
    <property type="entry name" value="Formate/glycerate dehydrogenase catalytic domain-like"/>
    <property type="match status" value="1"/>
</dbReference>
<protein>
    <recommendedName>
        <fullName evidence="9">D-3-phosphoglycerate dehydrogenase</fullName>
    </recommendedName>
</protein>
<evidence type="ECO:0000256" key="4">
    <source>
        <dbReference type="RuleBase" id="RU003719"/>
    </source>
</evidence>
<evidence type="ECO:0000256" key="3">
    <source>
        <dbReference type="ARBA" id="ARBA00023027"/>
    </source>
</evidence>
<proteinExistence type="inferred from homology"/>
<keyword evidence="3" id="KW-0520">NAD</keyword>
<dbReference type="InterPro" id="IPR036291">
    <property type="entry name" value="NAD(P)-bd_dom_sf"/>
</dbReference>
<dbReference type="GO" id="GO:0030267">
    <property type="term" value="F:glyoxylate reductase (NADPH) activity"/>
    <property type="evidence" value="ECO:0007669"/>
    <property type="project" value="TreeGrafter"/>
</dbReference>
<name>A0AAX4K5D4_9TREE</name>
<sequence>MSPSAVPHKPRVFCLYPIDDSVKEYAERYFDFTCEPDPRVNQWKEQAEAVMVRSNKITPSDVKSLNPGFKFVGKHGVGVDAIAVRELSEKGIRVMNTPGVNASAVAELALTLSLCLARDVASIDRRIRSGEVVSKAEGGLKGFQLSGKTLGLIGGGNIGYQLGKMFYGSFESKIIVYDPHLHPSMIQKWSDLLPSSHFKRVDNLDDLLKESDVVSIHVPLLDSTKDLINEEQLKKMKKSSILINTARGGIVNEDALFKALEKGWITGAGIDAFSIEPPSKENFGKLIDHPRVLSTPHIGAASLDVIRITALAVVEHLVEAFRGDELRDVVKL</sequence>
<keyword evidence="8" id="KW-1185">Reference proteome</keyword>
<dbReference type="PANTHER" id="PTHR10996:SF264">
    <property type="entry name" value="HYPOTHETICAL D-ISOMER SPECIFIC 2-HYDROXYACID DEHYDROGENASE (EUROFUNG)"/>
    <property type="match status" value="1"/>
</dbReference>
<dbReference type="Pfam" id="PF02826">
    <property type="entry name" value="2-Hacid_dh_C"/>
    <property type="match status" value="1"/>
</dbReference>
<accession>A0AAX4K5D4</accession>
<feature type="domain" description="D-isomer specific 2-hydroxyacid dehydrogenase catalytic" evidence="5">
    <location>
        <begin position="20"/>
        <end position="331"/>
    </location>
</feature>
<evidence type="ECO:0000256" key="1">
    <source>
        <dbReference type="ARBA" id="ARBA00005854"/>
    </source>
</evidence>
<dbReference type="RefSeq" id="XP_066078772.1">
    <property type="nucleotide sequence ID" value="XM_066222675.1"/>
</dbReference>
<dbReference type="InterPro" id="IPR006140">
    <property type="entry name" value="D-isomer_DH_NAD-bd"/>
</dbReference>
<dbReference type="SUPFAM" id="SSF51735">
    <property type="entry name" value="NAD(P)-binding Rossmann-fold domains"/>
    <property type="match status" value="1"/>
</dbReference>
<keyword evidence="2 4" id="KW-0560">Oxidoreductase</keyword>
<dbReference type="GO" id="GO:0051287">
    <property type="term" value="F:NAD binding"/>
    <property type="evidence" value="ECO:0007669"/>
    <property type="project" value="InterPro"/>
</dbReference>
<dbReference type="GeneID" id="91097633"/>
<dbReference type="PROSITE" id="PS00671">
    <property type="entry name" value="D_2_HYDROXYACID_DH_3"/>
    <property type="match status" value="1"/>
</dbReference>
<dbReference type="PANTHER" id="PTHR10996">
    <property type="entry name" value="2-HYDROXYACID DEHYDROGENASE-RELATED"/>
    <property type="match status" value="1"/>
</dbReference>
<dbReference type="Proteomes" id="UP001355207">
    <property type="component" value="Chromosome 9"/>
</dbReference>
<dbReference type="InterPro" id="IPR029753">
    <property type="entry name" value="D-isomer_DH_CS"/>
</dbReference>
<evidence type="ECO:0000256" key="2">
    <source>
        <dbReference type="ARBA" id="ARBA00023002"/>
    </source>
</evidence>
<comment type="similarity">
    <text evidence="1 4">Belongs to the D-isomer specific 2-hydroxyacid dehydrogenase family.</text>
</comment>
<evidence type="ECO:0000259" key="6">
    <source>
        <dbReference type="Pfam" id="PF02826"/>
    </source>
</evidence>
<dbReference type="GO" id="GO:0005829">
    <property type="term" value="C:cytosol"/>
    <property type="evidence" value="ECO:0007669"/>
    <property type="project" value="TreeGrafter"/>
</dbReference>
<dbReference type="InterPro" id="IPR050223">
    <property type="entry name" value="D-isomer_2-hydroxyacid_DH"/>
</dbReference>
<evidence type="ECO:0000313" key="8">
    <source>
        <dbReference type="Proteomes" id="UP001355207"/>
    </source>
</evidence>
<evidence type="ECO:0000313" key="7">
    <source>
        <dbReference type="EMBL" id="WWC92010.1"/>
    </source>
</evidence>
<gene>
    <name evidence="7" type="ORF">L201_006964</name>
</gene>
<dbReference type="Pfam" id="PF00389">
    <property type="entry name" value="2-Hacid_dh"/>
    <property type="match status" value="1"/>
</dbReference>
<evidence type="ECO:0000259" key="5">
    <source>
        <dbReference type="Pfam" id="PF00389"/>
    </source>
</evidence>
<dbReference type="PROSITE" id="PS00670">
    <property type="entry name" value="D_2_HYDROXYACID_DH_2"/>
    <property type="match status" value="1"/>
</dbReference>
<dbReference type="GO" id="GO:0016618">
    <property type="term" value="F:hydroxypyruvate reductase [NAD(P)H] activity"/>
    <property type="evidence" value="ECO:0007669"/>
    <property type="project" value="TreeGrafter"/>
</dbReference>
<dbReference type="Gene3D" id="3.40.50.720">
    <property type="entry name" value="NAD(P)-binding Rossmann-like Domain"/>
    <property type="match status" value="2"/>
</dbReference>
<dbReference type="InterPro" id="IPR006139">
    <property type="entry name" value="D-isomer_2_OHA_DH_cat_dom"/>
</dbReference>
<dbReference type="FunFam" id="3.40.50.720:FF:000203">
    <property type="entry name" value="D-3-phosphoglycerate dehydrogenase (SerA)"/>
    <property type="match status" value="1"/>
</dbReference>
<feature type="domain" description="D-isomer specific 2-hydroxyacid dehydrogenase NAD-binding" evidence="6">
    <location>
        <begin position="111"/>
        <end position="299"/>
    </location>
</feature>
<organism evidence="7 8">
    <name type="scientific">Kwoniella dendrophila CBS 6074</name>
    <dbReference type="NCBI Taxonomy" id="1295534"/>
    <lineage>
        <taxon>Eukaryota</taxon>
        <taxon>Fungi</taxon>
        <taxon>Dikarya</taxon>
        <taxon>Basidiomycota</taxon>
        <taxon>Agaricomycotina</taxon>
        <taxon>Tremellomycetes</taxon>
        <taxon>Tremellales</taxon>
        <taxon>Cryptococcaceae</taxon>
        <taxon>Kwoniella</taxon>
    </lineage>
</organism>
<evidence type="ECO:0008006" key="9">
    <source>
        <dbReference type="Google" id="ProtNLM"/>
    </source>
</evidence>